<dbReference type="PROSITE" id="PS00375">
    <property type="entry name" value="UDPGT"/>
    <property type="match status" value="1"/>
</dbReference>
<dbReference type="PANTHER" id="PTHR48043:SF159">
    <property type="entry name" value="EG:EG0003.4 PROTEIN-RELATED"/>
    <property type="match status" value="1"/>
</dbReference>
<dbReference type="Gene3D" id="3.40.50.2000">
    <property type="entry name" value="Glycogen Phosphorylase B"/>
    <property type="match status" value="1"/>
</dbReference>
<evidence type="ECO:0000256" key="3">
    <source>
        <dbReference type="ARBA" id="ARBA00022679"/>
    </source>
</evidence>
<dbReference type="Proteomes" id="UP001200034">
    <property type="component" value="Unassembled WGS sequence"/>
</dbReference>
<keyword evidence="7" id="KW-1185">Reference proteome</keyword>
<dbReference type="AlphaFoldDB" id="A0AAD4JTA2"/>
<organism evidence="6 7">
    <name type="scientific">Drosophila rubida</name>
    <dbReference type="NCBI Taxonomy" id="30044"/>
    <lineage>
        <taxon>Eukaryota</taxon>
        <taxon>Metazoa</taxon>
        <taxon>Ecdysozoa</taxon>
        <taxon>Arthropoda</taxon>
        <taxon>Hexapoda</taxon>
        <taxon>Insecta</taxon>
        <taxon>Pterygota</taxon>
        <taxon>Neoptera</taxon>
        <taxon>Endopterygota</taxon>
        <taxon>Diptera</taxon>
        <taxon>Brachycera</taxon>
        <taxon>Muscomorpha</taxon>
        <taxon>Ephydroidea</taxon>
        <taxon>Drosophilidae</taxon>
        <taxon>Drosophila</taxon>
    </lineage>
</organism>
<dbReference type="EC" id="2.4.1.17" evidence="5"/>
<sequence length="501" mass="56816">QRQPLGVVSLAALVLPLGHIGAARILFVFAFDMNSQCSLLTPYMQALLDRGHQLTLIHAFSNLLSINSVHLLFIISFIQQTELTYDESWGLTKWDEVLSIRNFMVKVNLNVLVNAEVQKLMRSNISYDLMVVEPSHTDALFGLAAHFNATLIGLATCGGDWNLDSLVGHSAASTFEPIMPVGFKRSIGVLDRFYNWMLIAEEWMIHKLIFLPEIRAVHDHFFGHLSQSFDEIRHNFSLILLNQHFSLFDARPNVPSLIEVGGLHVPKKRPQMPPDLARFIEDSPHGVILMALGMELRSSDLSAETLSIILDTFAALPQRIIWKFEGNKRPNTSGNIFMDQWLPQQAILAHPNVRLFICHGGMLGILEAAYYGKPVLGMPLFFDQIRNVDKMREAGAAVAMDIHKLTRRDFESAIRQLLDQPKYSHNAQVLSQRFRDQPMHPLDTAVYWTEYIIRHKGAPYMKVSPSNMKVLDYYGLENLLMIVARLGVIFAIVIYVIHKLL</sequence>
<dbReference type="Pfam" id="PF00201">
    <property type="entry name" value="UDPGT"/>
    <property type="match status" value="1"/>
</dbReference>
<keyword evidence="5" id="KW-0812">Transmembrane</keyword>
<keyword evidence="5" id="KW-0472">Membrane</keyword>
<feature type="non-terminal residue" evidence="6">
    <location>
        <position position="1"/>
    </location>
</feature>
<dbReference type="InterPro" id="IPR035595">
    <property type="entry name" value="UDP_glycos_trans_CS"/>
</dbReference>
<dbReference type="EMBL" id="JAJJHW010003409">
    <property type="protein sequence ID" value="KAH8358912.1"/>
    <property type="molecule type" value="Genomic_DNA"/>
</dbReference>
<keyword evidence="3 4" id="KW-0808">Transferase</keyword>
<accession>A0AAD4JTA2</accession>
<dbReference type="CDD" id="cd03784">
    <property type="entry name" value="GT1_Gtf-like"/>
    <property type="match status" value="1"/>
</dbReference>
<dbReference type="GO" id="GO:0016020">
    <property type="term" value="C:membrane"/>
    <property type="evidence" value="ECO:0007669"/>
    <property type="project" value="UniProtKB-SubCell"/>
</dbReference>
<dbReference type="InterPro" id="IPR002213">
    <property type="entry name" value="UDP_glucos_trans"/>
</dbReference>
<dbReference type="PANTHER" id="PTHR48043">
    <property type="entry name" value="EG:EG0003.4 PROTEIN-RELATED"/>
    <property type="match status" value="1"/>
</dbReference>
<evidence type="ECO:0000256" key="1">
    <source>
        <dbReference type="ARBA" id="ARBA00009995"/>
    </source>
</evidence>
<dbReference type="InterPro" id="IPR050271">
    <property type="entry name" value="UDP-glycosyltransferase"/>
</dbReference>
<reference evidence="6" key="1">
    <citation type="journal article" date="2021" name="Mol. Ecol. Resour.">
        <title>Phylogenomic analyses of the genus Drosophila reveals genomic signals of climate adaptation.</title>
        <authorList>
            <person name="Li F."/>
            <person name="Rane R.V."/>
            <person name="Luria V."/>
            <person name="Xiong Z."/>
            <person name="Chen J."/>
            <person name="Li Z."/>
            <person name="Catullo R.A."/>
            <person name="Griffin P.C."/>
            <person name="Schiffer M."/>
            <person name="Pearce S."/>
            <person name="Lee S.F."/>
            <person name="McElroy K."/>
            <person name="Stocker A."/>
            <person name="Shirriffs J."/>
            <person name="Cockerell F."/>
            <person name="Coppin C."/>
            <person name="Sgro C.M."/>
            <person name="Karger A."/>
            <person name="Cain J.W."/>
            <person name="Weber J.A."/>
            <person name="Santpere G."/>
            <person name="Kirschner M.W."/>
            <person name="Hoffmann A.A."/>
            <person name="Oakeshott J.G."/>
            <person name="Zhang G."/>
        </authorList>
    </citation>
    <scope>NUCLEOTIDE SEQUENCE</scope>
    <source>
        <strain evidence="6">BGI-SZ-2011g</strain>
    </source>
</reference>
<keyword evidence="5" id="KW-1133">Transmembrane helix</keyword>
<feature type="non-terminal residue" evidence="6">
    <location>
        <position position="501"/>
    </location>
</feature>
<evidence type="ECO:0000256" key="2">
    <source>
        <dbReference type="ARBA" id="ARBA00022676"/>
    </source>
</evidence>
<gene>
    <name evidence="6" type="ORF">KR093_003242</name>
</gene>
<proteinExistence type="inferred from homology"/>
<feature type="transmembrane region" description="Helical" evidence="5">
    <location>
        <begin position="479"/>
        <end position="497"/>
    </location>
</feature>
<name>A0AAD4JTA2_9MUSC</name>
<evidence type="ECO:0000313" key="6">
    <source>
        <dbReference type="EMBL" id="KAH8358912.1"/>
    </source>
</evidence>
<dbReference type="FunFam" id="3.40.50.2000:FF:000050">
    <property type="entry name" value="UDP-glucuronosyltransferase"/>
    <property type="match status" value="1"/>
</dbReference>
<protein>
    <recommendedName>
        <fullName evidence="5">UDP-glucuronosyltransferase</fullName>
        <ecNumber evidence="5">2.4.1.17</ecNumber>
    </recommendedName>
</protein>
<keyword evidence="2 4" id="KW-0328">Glycosyltransferase</keyword>
<comment type="similarity">
    <text evidence="1 4">Belongs to the UDP-glycosyltransferase family.</text>
</comment>
<comment type="caution">
    <text evidence="6">The sequence shown here is derived from an EMBL/GenBank/DDBJ whole genome shotgun (WGS) entry which is preliminary data.</text>
</comment>
<evidence type="ECO:0000313" key="7">
    <source>
        <dbReference type="Proteomes" id="UP001200034"/>
    </source>
</evidence>
<dbReference type="GO" id="GO:0015020">
    <property type="term" value="F:glucuronosyltransferase activity"/>
    <property type="evidence" value="ECO:0007669"/>
    <property type="project" value="UniProtKB-EC"/>
</dbReference>
<evidence type="ECO:0000256" key="5">
    <source>
        <dbReference type="RuleBase" id="RU362059"/>
    </source>
</evidence>
<comment type="catalytic activity">
    <reaction evidence="5">
        <text>glucuronate acceptor + UDP-alpha-D-glucuronate = acceptor beta-D-glucuronoside + UDP + H(+)</text>
        <dbReference type="Rhea" id="RHEA:21032"/>
        <dbReference type="ChEBI" id="CHEBI:15378"/>
        <dbReference type="ChEBI" id="CHEBI:58052"/>
        <dbReference type="ChEBI" id="CHEBI:58223"/>
        <dbReference type="ChEBI" id="CHEBI:132367"/>
        <dbReference type="ChEBI" id="CHEBI:132368"/>
        <dbReference type="EC" id="2.4.1.17"/>
    </reaction>
</comment>
<comment type="subcellular location">
    <subcellularLocation>
        <location evidence="5">Membrane</location>
        <topology evidence="5">Single-pass membrane protein</topology>
    </subcellularLocation>
</comment>
<evidence type="ECO:0000256" key="4">
    <source>
        <dbReference type="RuleBase" id="RU003718"/>
    </source>
</evidence>
<dbReference type="SUPFAM" id="SSF53756">
    <property type="entry name" value="UDP-Glycosyltransferase/glycogen phosphorylase"/>
    <property type="match status" value="1"/>
</dbReference>